<proteinExistence type="predicted"/>
<dbReference type="Pfam" id="PF01663">
    <property type="entry name" value="Phosphodiest"/>
    <property type="match status" value="1"/>
</dbReference>
<accession>A0A0U4P6R6</accession>
<feature type="chain" id="PRO_5006851817" evidence="1">
    <location>
        <begin position="25"/>
        <end position="605"/>
    </location>
</feature>
<dbReference type="AlphaFoldDB" id="A0A0U4P6R6"/>
<dbReference type="GO" id="GO:0016787">
    <property type="term" value="F:hydrolase activity"/>
    <property type="evidence" value="ECO:0007669"/>
    <property type="project" value="UniProtKB-ARBA"/>
</dbReference>
<dbReference type="OrthoDB" id="9779418at2"/>
<evidence type="ECO:0000313" key="2">
    <source>
        <dbReference type="EMBL" id="ALZ86062.1"/>
    </source>
</evidence>
<organism evidence="2 3">
    <name type="scientific">Pseudomonas oryzihabitans</name>
    <dbReference type="NCBI Taxonomy" id="47885"/>
    <lineage>
        <taxon>Bacteria</taxon>
        <taxon>Pseudomonadati</taxon>
        <taxon>Pseudomonadota</taxon>
        <taxon>Gammaproteobacteria</taxon>
        <taxon>Pseudomonadales</taxon>
        <taxon>Pseudomonadaceae</taxon>
        <taxon>Pseudomonas</taxon>
    </lineage>
</organism>
<gene>
    <name evidence="2" type="ORF">APT59_18335</name>
</gene>
<evidence type="ECO:0000256" key="1">
    <source>
        <dbReference type="SAM" id="SignalP"/>
    </source>
</evidence>
<dbReference type="KEGG" id="por:APT59_18335"/>
<dbReference type="InterPro" id="IPR017850">
    <property type="entry name" value="Alkaline_phosphatase_core_sf"/>
</dbReference>
<feature type="signal peptide" evidence="1">
    <location>
        <begin position="1"/>
        <end position="24"/>
    </location>
</feature>
<protein>
    <submittedName>
        <fullName evidence="2">Nucleotide pyrophosphatase</fullName>
    </submittedName>
</protein>
<dbReference type="Proteomes" id="UP000064137">
    <property type="component" value="Chromosome"/>
</dbReference>
<evidence type="ECO:0000313" key="3">
    <source>
        <dbReference type="Proteomes" id="UP000064137"/>
    </source>
</evidence>
<dbReference type="RefSeq" id="WP_059316169.1">
    <property type="nucleotide sequence ID" value="NZ_CP013987.1"/>
</dbReference>
<dbReference type="SUPFAM" id="SSF53649">
    <property type="entry name" value="Alkaline phosphatase-like"/>
    <property type="match status" value="1"/>
</dbReference>
<keyword evidence="1" id="KW-0732">Signal</keyword>
<dbReference type="EMBL" id="CP013987">
    <property type="protein sequence ID" value="ALZ86062.1"/>
    <property type="molecule type" value="Genomic_DNA"/>
</dbReference>
<name>A0A0U4P6R6_9PSED</name>
<dbReference type="Gene3D" id="3.40.720.10">
    <property type="entry name" value="Alkaline Phosphatase, subunit A"/>
    <property type="match status" value="2"/>
</dbReference>
<reference evidence="2 3" key="1">
    <citation type="submission" date="2016-01" db="EMBL/GenBank/DDBJ databases">
        <title>Annotation of Pseudomonas oryzihabitans USDA-ARS-USMARC-56511.</title>
        <authorList>
            <person name="Harhay G.P."/>
            <person name="Harhay D.M."/>
            <person name="Smith T.P.L."/>
            <person name="Bono J.L."/>
            <person name="Heaton M.P."/>
            <person name="Clawson M.L."/>
            <person name="Chitko-Mckown C.G."/>
            <person name="Capik S.F."/>
            <person name="DeDonder K.D."/>
            <person name="Apley M.D."/>
            <person name="Lubbers B.V."/>
            <person name="White B.J."/>
            <person name="Larson R.L."/>
        </authorList>
    </citation>
    <scope>NUCLEOTIDE SEQUENCE [LARGE SCALE GENOMIC DNA]</scope>
    <source>
        <strain evidence="2 3">USDA-ARS-USMARC-56511</strain>
    </source>
</reference>
<dbReference type="InterPro" id="IPR002591">
    <property type="entry name" value="Phosphodiest/P_Trfase"/>
</dbReference>
<dbReference type="PANTHER" id="PTHR10151">
    <property type="entry name" value="ECTONUCLEOTIDE PYROPHOSPHATASE/PHOSPHODIESTERASE"/>
    <property type="match status" value="1"/>
</dbReference>
<sequence>MAFIPTLLARACSLALLASSAVMAAEPARNVILFIPDGLRAGIVDAQTAPNLAQLRREGVNFQNSHSLFPTFTTPNASAMATGHYLGDTGDFGNTIYTGFPVPGASNSVTPFLENDEVLGDVDEHFAGNYLDEETLLAAARQAGLSTAAVGKLGPVAIQDVTARDGEKTVIVDDSTGHPTGIPLSAAMQDALKQAGLPLEAPSRGANGKAGNATTPGTLSANVEQQRYFLDVTNQVLLPRFKESGKPFVLVFWSRDPDGTQHNQGDSLGKVTPGINGPTSLAAIRNVDANLGALRARLKELGLDGNTDIFVSADHGFSTISKESKTSPAAKASYPDVPKGLLPPGFLALDLATALELPLLDPDAKGAAVEMDQGQHPSKANGLIGPDPAKPEVVVAANGGSDLVYLPQGDAKALAPKVVAALLKQDYVSGLFVDDDLGKIPGTLPLSAINLKGSALTPYPAIVVNFRSYDSGCGKPDVCAVEVADTGLQQGQGMHGSFSRGDTHNFMAAIGPDFRKGFVDLSPVSNADVGQTLAHLLHLEIPAKGQLVGRVIGESLEGGKPVKASHQVQRSAPAAGGLVTELKTQNVGSTRYFDAAGFKGRSVGL</sequence>
<dbReference type="PANTHER" id="PTHR10151:SF120">
    <property type="entry name" value="BIS(5'-ADENOSYL)-TRIPHOSPHATASE"/>
    <property type="match status" value="1"/>
</dbReference>